<dbReference type="RefSeq" id="WP_245957580.1">
    <property type="nucleotide sequence ID" value="NZ_CP139960.1"/>
</dbReference>
<reference evidence="6 7" key="1">
    <citation type="submission" date="2023-12" db="EMBL/GenBank/DDBJ databases">
        <title>Genome sequencing and assembly of bacterial species from a model synthetic community.</title>
        <authorList>
            <person name="Hogle S.L."/>
        </authorList>
    </citation>
    <scope>NUCLEOTIDE SEQUENCE [LARGE SCALE GENOMIC DNA]</scope>
    <source>
        <strain evidence="6 7">HAMBI_3031</strain>
    </source>
</reference>
<protein>
    <recommendedName>
        <fullName evidence="2">histidine kinase</fullName>
        <ecNumber evidence="2">2.7.13.3</ecNumber>
    </recommendedName>
</protein>
<dbReference type="Gene3D" id="2.60.40.10">
    <property type="entry name" value="Immunoglobulins"/>
    <property type="match status" value="1"/>
</dbReference>
<dbReference type="SUPFAM" id="SSF63829">
    <property type="entry name" value="Calcium-dependent phosphotriesterase"/>
    <property type="match status" value="2"/>
</dbReference>
<keyword evidence="7" id="KW-1185">Reference proteome</keyword>
<dbReference type="InterPro" id="IPR011110">
    <property type="entry name" value="Reg_prop"/>
</dbReference>
<dbReference type="InterPro" id="IPR015943">
    <property type="entry name" value="WD40/YVTN_repeat-like_dom_sf"/>
</dbReference>
<dbReference type="Pfam" id="PF00512">
    <property type="entry name" value="HisKA"/>
    <property type="match status" value="1"/>
</dbReference>
<evidence type="ECO:0000256" key="3">
    <source>
        <dbReference type="ARBA" id="ARBA00022553"/>
    </source>
</evidence>
<dbReference type="Gene3D" id="2.130.10.10">
    <property type="entry name" value="YVTN repeat-like/Quinoprotein amine dehydrogenase"/>
    <property type="match status" value="2"/>
</dbReference>
<dbReference type="SMART" id="SM00388">
    <property type="entry name" value="HisKA"/>
    <property type="match status" value="1"/>
</dbReference>
<proteinExistence type="predicted"/>
<evidence type="ECO:0000259" key="5">
    <source>
        <dbReference type="PROSITE" id="PS50109"/>
    </source>
</evidence>
<dbReference type="InterPro" id="IPR036097">
    <property type="entry name" value="HisK_dim/P_sf"/>
</dbReference>
<name>A0ABZ0W967_9BACT</name>
<feature type="transmembrane region" description="Helical" evidence="4">
    <location>
        <begin position="785"/>
        <end position="805"/>
    </location>
</feature>
<dbReference type="InterPro" id="IPR005467">
    <property type="entry name" value="His_kinase_dom"/>
</dbReference>
<dbReference type="SUPFAM" id="SSF55874">
    <property type="entry name" value="ATPase domain of HSP90 chaperone/DNA topoisomerase II/histidine kinase"/>
    <property type="match status" value="1"/>
</dbReference>
<dbReference type="InterPro" id="IPR013783">
    <property type="entry name" value="Ig-like_fold"/>
</dbReference>
<dbReference type="Pfam" id="PF07495">
    <property type="entry name" value="Y_Y_Y"/>
    <property type="match status" value="1"/>
</dbReference>
<dbReference type="Proteomes" id="UP001325680">
    <property type="component" value="Chromosome"/>
</dbReference>
<comment type="catalytic activity">
    <reaction evidence="1">
        <text>ATP + protein L-histidine = ADP + protein N-phospho-L-histidine.</text>
        <dbReference type="EC" id="2.7.13.3"/>
    </reaction>
</comment>
<dbReference type="InterPro" id="IPR003661">
    <property type="entry name" value="HisK_dim/P_dom"/>
</dbReference>
<dbReference type="InterPro" id="IPR011123">
    <property type="entry name" value="Y_Y_Y"/>
</dbReference>
<dbReference type="Gene3D" id="3.30.565.10">
    <property type="entry name" value="Histidine kinase-like ATPase, C-terminal domain"/>
    <property type="match status" value="1"/>
</dbReference>
<dbReference type="InterPro" id="IPR003594">
    <property type="entry name" value="HATPase_dom"/>
</dbReference>
<keyword evidence="4" id="KW-0812">Transmembrane</keyword>
<dbReference type="SUPFAM" id="SSF47384">
    <property type="entry name" value="Homodimeric domain of signal transducing histidine kinase"/>
    <property type="match status" value="1"/>
</dbReference>
<evidence type="ECO:0000256" key="2">
    <source>
        <dbReference type="ARBA" id="ARBA00012438"/>
    </source>
</evidence>
<evidence type="ECO:0000313" key="7">
    <source>
        <dbReference type="Proteomes" id="UP001325680"/>
    </source>
</evidence>
<evidence type="ECO:0000256" key="4">
    <source>
        <dbReference type="SAM" id="Phobius"/>
    </source>
</evidence>
<dbReference type="Pfam" id="PF02518">
    <property type="entry name" value="HATPase_c"/>
    <property type="match status" value="1"/>
</dbReference>
<dbReference type="Gene3D" id="1.10.287.130">
    <property type="match status" value="1"/>
</dbReference>
<dbReference type="EMBL" id="CP139960">
    <property type="protein sequence ID" value="WQD39802.1"/>
    <property type="molecule type" value="Genomic_DNA"/>
</dbReference>
<dbReference type="Pfam" id="PF07494">
    <property type="entry name" value="Reg_prop"/>
    <property type="match status" value="4"/>
</dbReference>
<dbReference type="SMART" id="SM00387">
    <property type="entry name" value="HATPase_c"/>
    <property type="match status" value="1"/>
</dbReference>
<dbReference type="PROSITE" id="PS50109">
    <property type="entry name" value="HIS_KIN"/>
    <property type="match status" value="1"/>
</dbReference>
<keyword evidence="4" id="KW-1133">Transmembrane helix</keyword>
<dbReference type="PANTHER" id="PTHR43547:SF2">
    <property type="entry name" value="HYBRID SIGNAL TRANSDUCTION HISTIDINE KINASE C"/>
    <property type="match status" value="1"/>
</dbReference>
<evidence type="ECO:0000256" key="1">
    <source>
        <dbReference type="ARBA" id="ARBA00000085"/>
    </source>
</evidence>
<evidence type="ECO:0000313" key="6">
    <source>
        <dbReference type="EMBL" id="WQD39802.1"/>
    </source>
</evidence>
<feature type="transmembrane region" description="Helical" evidence="4">
    <location>
        <begin position="7"/>
        <end position="25"/>
    </location>
</feature>
<dbReference type="EC" id="2.7.13.3" evidence="2"/>
<accession>A0ABZ0W967</accession>
<dbReference type="InterPro" id="IPR004358">
    <property type="entry name" value="Sig_transdc_His_kin-like_C"/>
</dbReference>
<organism evidence="6 7">
    <name type="scientific">Niabella yanshanensis</name>
    <dbReference type="NCBI Taxonomy" id="577386"/>
    <lineage>
        <taxon>Bacteria</taxon>
        <taxon>Pseudomonadati</taxon>
        <taxon>Bacteroidota</taxon>
        <taxon>Chitinophagia</taxon>
        <taxon>Chitinophagales</taxon>
        <taxon>Chitinophagaceae</taxon>
        <taxon>Niabella</taxon>
    </lineage>
</organism>
<dbReference type="CDD" id="cd00082">
    <property type="entry name" value="HisKA"/>
    <property type="match status" value="1"/>
</dbReference>
<keyword evidence="4" id="KW-0472">Membrane</keyword>
<keyword evidence="3" id="KW-0597">Phosphoprotein</keyword>
<dbReference type="PRINTS" id="PR00344">
    <property type="entry name" value="BCTRLSENSOR"/>
</dbReference>
<gene>
    <name evidence="6" type="ORF">U0035_06530</name>
</gene>
<sequence>MVKQIALRTFFILISLLINIGLFSYRSYAQRYYFEHFQVEQGISNNTASCVIQDQKGFIWIGTKDGLNRFDGYNFKIFRNERNDPTSLGNNSVWKLFESSNGTIWVGTEHGIFAYDPHLETFSHAAGTPKQLVRAMVEDAEGNMWFIISFRLYVLSAKTKKVTAVQGAHLDFCTAITLSKNKEIWVATMYGNIGRYNADTEKFNFFSVFDHSPAPVSPWLERIFDTGEGYLLIGTATQGIKKFNLASNTYDDVLIYNADNTEIFARDFLKIKPDEYWIATESGIYIYNTTHNSFNNLKKDYQNPYAISDNAVYSFCRDKQGGIWIGTYFGGINYLPNKGLVFQKYFPQFGTGTIKANAIREITSDNHENLWIGTEDDGLYKLNPNTGVFSNYKPSQKGKGIAHTNIHGLAFSQNKLWVGTFEHGLNAMNLPEATVTDHYTSNPATGLRSNFIHSLYKTADDRLWVGTSNGIYIYNRKHNNFITPGYFPKDAFYSSILELSDGSILAGTFQDGLHYYSPARKTYGRIQIIKNHINLLAENRITYLFESNDKTIWIASEDKLYNVNTQTNNVLIFSTSTGLPSNMIYTIVEDDQHNKWITTSKGLVLMDPQYKILRIFTKMDGLLNDQFNYSSCHKTRDGTIYLGSVKGLISFNPGNLRMEHYSPPVYITNISFFNNSLSVNPEKGPLRQSALITEEITLPYDQSTFHIDFAALNFTSPGNIEYAYRLENLDKKWNYIKTNRRVYFTNLSPGSYLFRVRSTDGNGEWSAHEKTLLIKILPPWWRTHWAYLIYALFAALGVYGMVRFYHNRQLEKQQRNMELFERIKEKETYESKIDFFTKIAHEIRTPLTLIKAPLEKLLRGLASPTQKEKYLAVMNKNTDRLLDLTNQLLDFRRVEAGAFALSMEAKNINDLVKNIWNNFHPLAESKGIKMEFTSQGVYTCKIDEEATTKIVSNLLDNAVKYCQHIVTVSITNEGNDFVTIQISNDGPLVPADVRSKIFQPFFRSKKTDKITGTGMGLALSRSLTELQGGSLIMHVANHLNVFVLNLPTEA</sequence>
<feature type="domain" description="Histidine kinase" evidence="5">
    <location>
        <begin position="838"/>
        <end position="1050"/>
    </location>
</feature>
<dbReference type="InterPro" id="IPR036890">
    <property type="entry name" value="HATPase_C_sf"/>
</dbReference>
<dbReference type="PANTHER" id="PTHR43547">
    <property type="entry name" value="TWO-COMPONENT HISTIDINE KINASE"/>
    <property type="match status" value="1"/>
</dbReference>